<organism evidence="2 3">
    <name type="scientific">Prunus yedoensis var. nudiflora</name>
    <dbReference type="NCBI Taxonomy" id="2094558"/>
    <lineage>
        <taxon>Eukaryota</taxon>
        <taxon>Viridiplantae</taxon>
        <taxon>Streptophyta</taxon>
        <taxon>Embryophyta</taxon>
        <taxon>Tracheophyta</taxon>
        <taxon>Spermatophyta</taxon>
        <taxon>Magnoliopsida</taxon>
        <taxon>eudicotyledons</taxon>
        <taxon>Gunneridae</taxon>
        <taxon>Pentapetalae</taxon>
        <taxon>rosids</taxon>
        <taxon>fabids</taxon>
        <taxon>Rosales</taxon>
        <taxon>Rosaceae</taxon>
        <taxon>Amygdaloideae</taxon>
        <taxon>Amygdaleae</taxon>
        <taxon>Prunus</taxon>
    </lineage>
</organism>
<gene>
    <name evidence="2" type="ORF">Pyn_27048</name>
</gene>
<protein>
    <submittedName>
        <fullName evidence="2">Uncharacterized protein</fullName>
    </submittedName>
</protein>
<feature type="region of interest" description="Disordered" evidence="1">
    <location>
        <begin position="30"/>
        <end position="53"/>
    </location>
</feature>
<evidence type="ECO:0000313" key="2">
    <source>
        <dbReference type="EMBL" id="PQQ05680.1"/>
    </source>
</evidence>
<dbReference type="AlphaFoldDB" id="A0A314YHY8"/>
<reference evidence="2 3" key="1">
    <citation type="submission" date="2018-02" db="EMBL/GenBank/DDBJ databases">
        <title>Draft genome of wild Prunus yedoensis var. nudiflora.</title>
        <authorList>
            <person name="Baek S."/>
            <person name="Kim J.-H."/>
            <person name="Choi K."/>
            <person name="Kim G.-B."/>
            <person name="Cho A."/>
            <person name="Jang H."/>
            <person name="Shin C.-H."/>
            <person name="Yu H.-J."/>
            <person name="Mun J.-H."/>
        </authorList>
    </citation>
    <scope>NUCLEOTIDE SEQUENCE [LARGE SCALE GENOMIC DNA]</scope>
    <source>
        <strain evidence="3">cv. Jeju island</strain>
        <tissue evidence="2">Leaf</tissue>
    </source>
</reference>
<evidence type="ECO:0000313" key="3">
    <source>
        <dbReference type="Proteomes" id="UP000250321"/>
    </source>
</evidence>
<evidence type="ECO:0000256" key="1">
    <source>
        <dbReference type="SAM" id="MobiDB-lite"/>
    </source>
</evidence>
<dbReference type="Proteomes" id="UP000250321">
    <property type="component" value="Unassembled WGS sequence"/>
</dbReference>
<dbReference type="EMBL" id="PJQY01001057">
    <property type="protein sequence ID" value="PQQ05680.1"/>
    <property type="molecule type" value="Genomic_DNA"/>
</dbReference>
<sequence>MTIRTLLHLGLGYHLVKHERLRISHIDDKTSLDNGFTASRDKPPLSSPRSRVNHLTHHLTRWDSGRL</sequence>
<proteinExistence type="predicted"/>
<accession>A0A314YHY8</accession>
<comment type="caution">
    <text evidence="2">The sequence shown here is derived from an EMBL/GenBank/DDBJ whole genome shotgun (WGS) entry which is preliminary data.</text>
</comment>
<keyword evidence="3" id="KW-1185">Reference proteome</keyword>
<name>A0A314YHY8_PRUYE</name>